<sequence length="220" mass="23641">MDPPEVLSLLARSFADTDSDRPLPVRLCETCVDTFQAQGGALTVSAGPGDRIAVSTRGAFERLEPLQEVLGEGPVPRALAVDRLVVMRVEAMVDEYPVFSHLAGAIGDGVTLYAVPMRVGPHVIGVLSLYVTDTPSGWDLDDLQFAADVVGADLLSNFELLDWSANAPFHQATGMVAMQLRIRPDDASALIRARAFARSARLLSVAQDVLQRRGLVSDDD</sequence>
<dbReference type="Gene3D" id="3.30.450.40">
    <property type="match status" value="1"/>
</dbReference>
<comment type="caution">
    <text evidence="1">The sequence shown here is derived from an EMBL/GenBank/DDBJ whole genome shotgun (WGS) entry which is preliminary data.</text>
</comment>
<reference evidence="1 2" key="1">
    <citation type="submission" date="2024-10" db="EMBL/GenBank/DDBJ databases">
        <title>The Natural Products Discovery Center: Release of the First 8490 Sequenced Strains for Exploring Actinobacteria Biosynthetic Diversity.</title>
        <authorList>
            <person name="Kalkreuter E."/>
            <person name="Kautsar S.A."/>
            <person name="Yang D."/>
            <person name="Bader C.D."/>
            <person name="Teijaro C.N."/>
            <person name="Fluegel L."/>
            <person name="Davis C.M."/>
            <person name="Simpson J.R."/>
            <person name="Lauterbach L."/>
            <person name="Steele A.D."/>
            <person name="Gui C."/>
            <person name="Meng S."/>
            <person name="Li G."/>
            <person name="Viehrig K."/>
            <person name="Ye F."/>
            <person name="Su P."/>
            <person name="Kiefer A.F."/>
            <person name="Nichols A."/>
            <person name="Cepeda A.J."/>
            <person name="Yan W."/>
            <person name="Fan B."/>
            <person name="Jiang Y."/>
            <person name="Adhikari A."/>
            <person name="Zheng C.-J."/>
            <person name="Schuster L."/>
            <person name="Cowan T.M."/>
            <person name="Smanski M.J."/>
            <person name="Chevrette M.G."/>
            <person name="De Carvalho L.P.S."/>
            <person name="Shen B."/>
        </authorList>
    </citation>
    <scope>NUCLEOTIDE SEQUENCE [LARGE SCALE GENOMIC DNA]</scope>
    <source>
        <strain evidence="1 2">NPDC019481</strain>
    </source>
</reference>
<name>A0ABW7XF22_9MICO</name>
<dbReference type="Proteomes" id="UP001611580">
    <property type="component" value="Unassembled WGS sequence"/>
</dbReference>
<evidence type="ECO:0008006" key="3">
    <source>
        <dbReference type="Google" id="ProtNLM"/>
    </source>
</evidence>
<protein>
    <recommendedName>
        <fullName evidence="3">GAF domain-containing protein</fullName>
    </recommendedName>
</protein>
<dbReference type="RefSeq" id="WP_397401734.1">
    <property type="nucleotide sequence ID" value="NZ_JBIRYI010000002.1"/>
</dbReference>
<accession>A0ABW7XF22</accession>
<keyword evidence="2" id="KW-1185">Reference proteome</keyword>
<gene>
    <name evidence="1" type="ORF">ACH47X_04290</name>
</gene>
<evidence type="ECO:0000313" key="1">
    <source>
        <dbReference type="EMBL" id="MFI2486102.1"/>
    </source>
</evidence>
<dbReference type="EMBL" id="JBIRYI010000002">
    <property type="protein sequence ID" value="MFI2486102.1"/>
    <property type="molecule type" value="Genomic_DNA"/>
</dbReference>
<proteinExistence type="predicted"/>
<evidence type="ECO:0000313" key="2">
    <source>
        <dbReference type="Proteomes" id="UP001611580"/>
    </source>
</evidence>
<dbReference type="InterPro" id="IPR029016">
    <property type="entry name" value="GAF-like_dom_sf"/>
</dbReference>
<dbReference type="SUPFAM" id="SSF55781">
    <property type="entry name" value="GAF domain-like"/>
    <property type="match status" value="1"/>
</dbReference>
<organism evidence="1 2">
    <name type="scientific">Promicromonospora kroppenstedtii</name>
    <dbReference type="NCBI Taxonomy" id="440482"/>
    <lineage>
        <taxon>Bacteria</taxon>
        <taxon>Bacillati</taxon>
        <taxon>Actinomycetota</taxon>
        <taxon>Actinomycetes</taxon>
        <taxon>Micrococcales</taxon>
        <taxon>Promicromonosporaceae</taxon>
        <taxon>Promicromonospora</taxon>
    </lineage>
</organism>